<accession>A0A8B6DN80</accession>
<evidence type="ECO:0000313" key="2">
    <source>
        <dbReference type="EMBL" id="VDI22297.1"/>
    </source>
</evidence>
<protein>
    <submittedName>
        <fullName evidence="2">Uncharacterized protein</fullName>
    </submittedName>
</protein>
<proteinExistence type="predicted"/>
<feature type="compositionally biased region" description="Polar residues" evidence="1">
    <location>
        <begin position="136"/>
        <end position="151"/>
    </location>
</feature>
<organism evidence="2 3">
    <name type="scientific">Mytilus galloprovincialis</name>
    <name type="common">Mediterranean mussel</name>
    <dbReference type="NCBI Taxonomy" id="29158"/>
    <lineage>
        <taxon>Eukaryota</taxon>
        <taxon>Metazoa</taxon>
        <taxon>Spiralia</taxon>
        <taxon>Lophotrochozoa</taxon>
        <taxon>Mollusca</taxon>
        <taxon>Bivalvia</taxon>
        <taxon>Autobranchia</taxon>
        <taxon>Pteriomorphia</taxon>
        <taxon>Mytilida</taxon>
        <taxon>Mytiloidea</taxon>
        <taxon>Mytilidae</taxon>
        <taxon>Mytilinae</taxon>
        <taxon>Mytilus</taxon>
    </lineage>
</organism>
<feature type="region of interest" description="Disordered" evidence="1">
    <location>
        <begin position="135"/>
        <end position="164"/>
    </location>
</feature>
<dbReference type="Proteomes" id="UP000596742">
    <property type="component" value="Unassembled WGS sequence"/>
</dbReference>
<evidence type="ECO:0000313" key="3">
    <source>
        <dbReference type="Proteomes" id="UP000596742"/>
    </source>
</evidence>
<evidence type="ECO:0000256" key="1">
    <source>
        <dbReference type="SAM" id="MobiDB-lite"/>
    </source>
</evidence>
<gene>
    <name evidence="2" type="ORF">MGAL_10B034818</name>
</gene>
<dbReference type="AlphaFoldDB" id="A0A8B6DN80"/>
<sequence length="164" mass="19177">MRLEKIGDTANKEERAAFFRDTEKEERLAFFQSIMERGKEWKEERDNQRIRKRPEKIKMFAEFNTPAMTTVQHSIGQDVISTNVWKRSVTSIMHMKNKPTAKHRNLPWGANLKAENMQKDILKVFTDLDPGKLSKLDSSNPYESFNNTVRLNTPKDKHYSESGS</sequence>
<reference evidence="2" key="1">
    <citation type="submission" date="2018-11" db="EMBL/GenBank/DDBJ databases">
        <authorList>
            <person name="Alioto T."/>
            <person name="Alioto T."/>
        </authorList>
    </citation>
    <scope>NUCLEOTIDE SEQUENCE</scope>
</reference>
<name>A0A8B6DN80_MYTGA</name>
<comment type="caution">
    <text evidence="2">The sequence shown here is derived from an EMBL/GenBank/DDBJ whole genome shotgun (WGS) entry which is preliminary data.</text>
</comment>
<dbReference type="EMBL" id="UYJE01003767">
    <property type="protein sequence ID" value="VDI22297.1"/>
    <property type="molecule type" value="Genomic_DNA"/>
</dbReference>
<keyword evidence="3" id="KW-1185">Reference proteome</keyword>
<feature type="compositionally biased region" description="Basic and acidic residues" evidence="1">
    <location>
        <begin position="153"/>
        <end position="164"/>
    </location>
</feature>